<accession>A0A9X7GCD0</accession>
<dbReference type="EMBL" id="NVDU01000048">
    <property type="protein sequence ID" value="PFV28042.1"/>
    <property type="molecule type" value="Genomic_DNA"/>
</dbReference>
<dbReference type="Pfam" id="PF20469">
    <property type="entry name" value="OLD-like_TOPRIM"/>
    <property type="match status" value="1"/>
</dbReference>
<dbReference type="GO" id="GO:0005524">
    <property type="term" value="F:ATP binding"/>
    <property type="evidence" value="ECO:0007669"/>
    <property type="project" value="InterPro"/>
</dbReference>
<dbReference type="SUPFAM" id="SSF52540">
    <property type="entry name" value="P-loop containing nucleoside triphosphate hydrolases"/>
    <property type="match status" value="1"/>
</dbReference>
<evidence type="ECO:0000313" key="3">
    <source>
        <dbReference type="EMBL" id="PFV28042.1"/>
    </source>
</evidence>
<dbReference type="InterPro" id="IPR003593">
    <property type="entry name" value="AAA+_ATPase"/>
</dbReference>
<evidence type="ECO:0000256" key="1">
    <source>
        <dbReference type="SAM" id="Coils"/>
    </source>
</evidence>
<gene>
    <name evidence="3" type="ORF">COK99_22000</name>
</gene>
<comment type="caution">
    <text evidence="3">The sequence shown here is derived from an EMBL/GenBank/DDBJ whole genome shotgun (WGS) entry which is preliminary data.</text>
</comment>
<evidence type="ECO:0000313" key="4">
    <source>
        <dbReference type="Proteomes" id="UP000223366"/>
    </source>
</evidence>
<dbReference type="RefSeq" id="WP_098685954.1">
    <property type="nucleotide sequence ID" value="NZ_NVDU01000048.1"/>
</dbReference>
<feature type="domain" description="AAA+ ATPase" evidence="2">
    <location>
        <begin position="24"/>
        <end position="345"/>
    </location>
</feature>
<dbReference type="Gene3D" id="3.40.50.300">
    <property type="entry name" value="P-loop containing nucleotide triphosphate hydrolases"/>
    <property type="match status" value="1"/>
</dbReference>
<dbReference type="CDD" id="cd01026">
    <property type="entry name" value="TOPRIM_OLD"/>
    <property type="match status" value="1"/>
</dbReference>
<dbReference type="GO" id="GO:0004519">
    <property type="term" value="F:endonuclease activity"/>
    <property type="evidence" value="ECO:0007669"/>
    <property type="project" value="UniProtKB-KW"/>
</dbReference>
<dbReference type="InterPro" id="IPR051396">
    <property type="entry name" value="Bact_Antivir_Def_Nuclease"/>
</dbReference>
<keyword evidence="3" id="KW-0378">Hydrolase</keyword>
<dbReference type="AlphaFoldDB" id="A0A9X7GCD0"/>
<proteinExistence type="predicted"/>
<organism evidence="3 4">
    <name type="scientific">Bacillus thuringiensis</name>
    <dbReference type="NCBI Taxonomy" id="1428"/>
    <lineage>
        <taxon>Bacteria</taxon>
        <taxon>Bacillati</taxon>
        <taxon>Bacillota</taxon>
        <taxon>Bacilli</taxon>
        <taxon>Bacillales</taxon>
        <taxon>Bacillaceae</taxon>
        <taxon>Bacillus</taxon>
        <taxon>Bacillus cereus group</taxon>
    </lineage>
</organism>
<keyword evidence="3" id="KW-0540">Nuclease</keyword>
<protein>
    <submittedName>
        <fullName evidence="3">ATP-dependent endonuclease</fullName>
    </submittedName>
</protein>
<evidence type="ECO:0000259" key="2">
    <source>
        <dbReference type="SMART" id="SM00382"/>
    </source>
</evidence>
<keyword evidence="1" id="KW-0175">Coiled coil</keyword>
<dbReference type="PANTHER" id="PTHR43581">
    <property type="entry name" value="ATP/GTP PHOSPHATASE"/>
    <property type="match status" value="1"/>
</dbReference>
<dbReference type="SMART" id="SM00382">
    <property type="entry name" value="AAA"/>
    <property type="match status" value="1"/>
</dbReference>
<name>A0A9X7GCD0_BACTU</name>
<dbReference type="GO" id="GO:0016887">
    <property type="term" value="F:ATP hydrolysis activity"/>
    <property type="evidence" value="ECO:0007669"/>
    <property type="project" value="InterPro"/>
</dbReference>
<feature type="coiled-coil region" evidence="1">
    <location>
        <begin position="501"/>
        <end position="571"/>
    </location>
</feature>
<dbReference type="PANTHER" id="PTHR43581:SF4">
    <property type="entry name" value="ATP_GTP PHOSPHATASE"/>
    <property type="match status" value="1"/>
</dbReference>
<dbReference type="InterPro" id="IPR027417">
    <property type="entry name" value="P-loop_NTPase"/>
</dbReference>
<dbReference type="Pfam" id="PF13304">
    <property type="entry name" value="AAA_21"/>
    <property type="match status" value="1"/>
</dbReference>
<dbReference type="InterPro" id="IPR003959">
    <property type="entry name" value="ATPase_AAA_core"/>
</dbReference>
<reference evidence="3 4" key="1">
    <citation type="submission" date="2017-09" db="EMBL/GenBank/DDBJ databases">
        <title>Large-scale bioinformatics analysis of Bacillus genomes uncovers conserved roles of natural products in bacterial physiology.</title>
        <authorList>
            <consortium name="Agbiome Team Llc"/>
            <person name="Bleich R.M."/>
            <person name="Grubbs K.J."/>
            <person name="Santa Maria K.C."/>
            <person name="Allen S.E."/>
            <person name="Farag S."/>
            <person name="Shank E.A."/>
            <person name="Bowers A."/>
        </authorList>
    </citation>
    <scope>NUCLEOTIDE SEQUENCE [LARGE SCALE GENOMIC DNA]</scope>
    <source>
        <strain evidence="3 4">AFS060060</strain>
    </source>
</reference>
<sequence>MRLKKFSVTNYKVFKQTFSIDFSTDSIAILTGRNNTGKSTFLEAINCFFLKETKTTTIPNECFSERNKDILLEAHFESDGEILVFKKIYKEEAVPKYYDAENTEIKAAHPLKAKFDEIYENKPYYITPSMSTDDINNQIQAIYSQIIKGDLKKLEEEPDPEYLANPEYMLMREEYVKIKESLPKFLKKLKTSTDELLDDVSEDVSSNLRGLFSNDALSLKVLGGESSGFSTSDILKSTNSSVYIDNHLQKGMPLSNQGTGLQRMSLIYLIQNMIQKKLMGENDDKMLLIDEPEAFLHPEAVRALSRSLYAIGNNMPLIISTHSPILIDLSEKHTSIQVFRVGETEAVQLYKSVSDQFDDDDIRNMKILNYVDSYVNEFFFAEKILIVEGDTEYIALKHRIKKDNENVHIIRARGKSTICTLMKILNQFNANYSVLHDVDNHKKHKSTTLKAQLTNCKNILNLKNKDGIRIYCSMENFEAAIGIGDVANDKKTQTIHEIIHEADTELKYENARQEIDNLFEHMIKHNDEIPLGENFFLINCEKDYEDMFFDLIEQKSAIEAAEKLKVEQEAQGIEALATK</sequence>
<dbReference type="InterPro" id="IPR034139">
    <property type="entry name" value="TOPRIM_OLD"/>
</dbReference>
<keyword evidence="3" id="KW-0255">Endonuclease</keyword>
<dbReference type="Proteomes" id="UP000223366">
    <property type="component" value="Unassembled WGS sequence"/>
</dbReference>